<evidence type="ECO:0000313" key="3">
    <source>
        <dbReference type="Proteomes" id="UP001266305"/>
    </source>
</evidence>
<sequence length="116" mass="12478">MQLALQEGLCVQWVGYKRLLPEPTPGFPSSELCWCCRSWVSPQPYPQVQRAAPEALERSSFEQEVPVSSQSSQGGGSQPPISPSALPGVAPISHYSLSRPLSCFSHQVAASPLTSP</sequence>
<feature type="region of interest" description="Disordered" evidence="1">
    <location>
        <begin position="51"/>
        <end position="87"/>
    </location>
</feature>
<name>A0ABQ9VJX2_SAGOE</name>
<organism evidence="2 3">
    <name type="scientific">Saguinus oedipus</name>
    <name type="common">Cotton-top tamarin</name>
    <name type="synonym">Oedipomidas oedipus</name>
    <dbReference type="NCBI Taxonomy" id="9490"/>
    <lineage>
        <taxon>Eukaryota</taxon>
        <taxon>Metazoa</taxon>
        <taxon>Chordata</taxon>
        <taxon>Craniata</taxon>
        <taxon>Vertebrata</taxon>
        <taxon>Euteleostomi</taxon>
        <taxon>Mammalia</taxon>
        <taxon>Eutheria</taxon>
        <taxon>Euarchontoglires</taxon>
        <taxon>Primates</taxon>
        <taxon>Haplorrhini</taxon>
        <taxon>Platyrrhini</taxon>
        <taxon>Cebidae</taxon>
        <taxon>Callitrichinae</taxon>
        <taxon>Saguinus</taxon>
    </lineage>
</organism>
<evidence type="ECO:0000313" key="2">
    <source>
        <dbReference type="EMBL" id="KAK2109679.1"/>
    </source>
</evidence>
<accession>A0ABQ9VJX2</accession>
<proteinExistence type="predicted"/>
<protein>
    <submittedName>
        <fullName evidence="2">Uncharacterized protein</fullName>
    </submittedName>
</protein>
<dbReference type="Proteomes" id="UP001266305">
    <property type="component" value="Unassembled WGS sequence"/>
</dbReference>
<keyword evidence="3" id="KW-1185">Reference proteome</keyword>
<feature type="compositionally biased region" description="Low complexity" evidence="1">
    <location>
        <begin position="62"/>
        <end position="72"/>
    </location>
</feature>
<gene>
    <name evidence="2" type="ORF">P7K49_009425</name>
</gene>
<reference evidence="2 3" key="1">
    <citation type="submission" date="2023-05" db="EMBL/GenBank/DDBJ databases">
        <title>B98-5 Cell Line De Novo Hybrid Assembly: An Optical Mapping Approach.</title>
        <authorList>
            <person name="Kananen K."/>
            <person name="Auerbach J.A."/>
            <person name="Kautto E."/>
            <person name="Blachly J.S."/>
        </authorList>
    </citation>
    <scope>NUCLEOTIDE SEQUENCE [LARGE SCALE GENOMIC DNA]</scope>
    <source>
        <strain evidence="2">B95-8</strain>
        <tissue evidence="2">Cell line</tissue>
    </source>
</reference>
<evidence type="ECO:0000256" key="1">
    <source>
        <dbReference type="SAM" id="MobiDB-lite"/>
    </source>
</evidence>
<comment type="caution">
    <text evidence="2">The sequence shown here is derived from an EMBL/GenBank/DDBJ whole genome shotgun (WGS) entry which is preliminary data.</text>
</comment>
<dbReference type="EMBL" id="JASSZA010000005">
    <property type="protein sequence ID" value="KAK2109679.1"/>
    <property type="molecule type" value="Genomic_DNA"/>
</dbReference>